<dbReference type="AlphaFoldDB" id="A0A5C5GAJ4"/>
<dbReference type="Proteomes" id="UP000314011">
    <property type="component" value="Unassembled WGS sequence"/>
</dbReference>
<keyword evidence="2" id="KW-1185">Reference proteome</keyword>
<dbReference type="InterPro" id="IPR028212">
    <property type="entry name" value="GHL6"/>
</dbReference>
<dbReference type="OrthoDB" id="7536405at2"/>
<dbReference type="Pfam" id="PF14871">
    <property type="entry name" value="GHL6"/>
    <property type="match status" value="1"/>
</dbReference>
<comment type="caution">
    <text evidence="1">The sequence shown here is derived from an EMBL/GenBank/DDBJ whole genome shotgun (WGS) entry which is preliminary data.</text>
</comment>
<dbReference type="SUPFAM" id="SSF52317">
    <property type="entry name" value="Class I glutamine amidotransferase-like"/>
    <property type="match status" value="1"/>
</dbReference>
<dbReference type="InterPro" id="IPR052177">
    <property type="entry name" value="Divisome_Glycosyl_Hydrolase"/>
</dbReference>
<sequence length="704" mass="77968">MRDDVRDETSSTLRTADWYRTATRWTQLTLAEDDPVKFDPQQWIDIFRETRSNATCLSAGGYIAYYPSKVPLHYVSKFMDGNDPFGELVDGARDLGMHVMARVDPHAIHQDAADAHPEWVAVDAEGNPRRHWAFPDVWVTCAYGDYNSKFMPEVVKELVRDYDIDAVFANRWQGHGICYCDSCKSKFHTATGLDLPRTTSVEDKTWRAWSAWRRDVLTRMVIDWDVAVKEIRPHASFIPNMGGASLMEFDLDLIKKHCPFLVVDHQGRHGAEPVWMAGRNGKRMRATFRDRPAILITSVGPEEPVHRWKDSVNTPAETEAWIVNGAMHGMLPWFTKFNGVVPDTRWIAPVADGFKLHETIESTLADTTPATEIAILDAATTLRHWDFSGRREAEADELGFYHALVEAGLPFEFVSDQAMTPEMLDRFKLLILPNAVCLTDAQCSMIEEWVGRGGSLLVAGASSTEDGDANPRDQLGLGKALGVKMTGKPRGPVKNTYVALNGDHPISKGFEGTTRIIGGTRLMAVEPTGDAEQPFLYVPDFPDLPMEEVYPREDPKGAAVVARETAAGGRTVHIPWNVGGTFWHVLAGDHQRLIENAVRWALKSEPAVEVTGPAVIDVAAREGEGVTAVMLTNLTNPMMMKGPIRQSYPVENQVIRARLPAGKSGATARLLVSGGEAPVTVEGETAHITVPSIDLAEVVRIDWS</sequence>
<dbReference type="InterPro" id="IPR029062">
    <property type="entry name" value="Class_I_gatase-like"/>
</dbReference>
<dbReference type="RefSeq" id="WP_140197296.1">
    <property type="nucleotide sequence ID" value="NZ_CP065915.1"/>
</dbReference>
<protein>
    <submittedName>
        <fullName evidence="1">Uncharacterized protein</fullName>
    </submittedName>
</protein>
<dbReference type="EMBL" id="VFFF01000003">
    <property type="protein sequence ID" value="TNY31028.1"/>
    <property type="molecule type" value="Genomic_DNA"/>
</dbReference>
<name>A0A5C5GAJ4_9RHOB</name>
<dbReference type="PANTHER" id="PTHR43405:SF1">
    <property type="entry name" value="GLYCOSYL HYDROLASE DIGH"/>
    <property type="match status" value="1"/>
</dbReference>
<dbReference type="Gene3D" id="3.20.20.80">
    <property type="entry name" value="Glycosidases"/>
    <property type="match status" value="2"/>
</dbReference>
<reference evidence="1 2" key="1">
    <citation type="submission" date="2019-06" db="EMBL/GenBank/DDBJ databases">
        <title>Genome of new Rhodobacteraceae sp. SM1903.</title>
        <authorList>
            <person name="Ren X."/>
        </authorList>
    </citation>
    <scope>NUCLEOTIDE SEQUENCE [LARGE SCALE GENOMIC DNA]</scope>
    <source>
        <strain evidence="1 2">SM1903</strain>
    </source>
</reference>
<gene>
    <name evidence="1" type="ORF">FHY64_18230</name>
</gene>
<organism evidence="1 2">
    <name type="scientific">Pelagovum pacificum</name>
    <dbReference type="NCBI Taxonomy" id="2588711"/>
    <lineage>
        <taxon>Bacteria</taxon>
        <taxon>Pseudomonadati</taxon>
        <taxon>Pseudomonadota</taxon>
        <taxon>Alphaproteobacteria</taxon>
        <taxon>Rhodobacterales</taxon>
        <taxon>Paracoccaceae</taxon>
        <taxon>Pelagovum</taxon>
    </lineage>
</organism>
<dbReference type="InterPro" id="IPR017853">
    <property type="entry name" value="GH"/>
</dbReference>
<dbReference type="Gene3D" id="3.40.50.880">
    <property type="match status" value="1"/>
</dbReference>
<dbReference type="SUPFAM" id="SSF51445">
    <property type="entry name" value="(Trans)glycosidases"/>
    <property type="match status" value="1"/>
</dbReference>
<dbReference type="CDD" id="cd03143">
    <property type="entry name" value="A4_beta-galactosidase_middle_domain"/>
    <property type="match status" value="1"/>
</dbReference>
<evidence type="ECO:0000313" key="1">
    <source>
        <dbReference type="EMBL" id="TNY31028.1"/>
    </source>
</evidence>
<proteinExistence type="predicted"/>
<evidence type="ECO:0000313" key="2">
    <source>
        <dbReference type="Proteomes" id="UP000314011"/>
    </source>
</evidence>
<dbReference type="PANTHER" id="PTHR43405">
    <property type="entry name" value="GLYCOSYL HYDROLASE DIGH"/>
    <property type="match status" value="1"/>
</dbReference>
<accession>A0A5C5GAJ4</accession>